<dbReference type="InterPro" id="IPR046938">
    <property type="entry name" value="DNA_clamp_sf"/>
</dbReference>
<protein>
    <recommendedName>
        <fullName evidence="2">DNA polymerase III beta sliding clamp central domain-containing protein</fullName>
    </recommendedName>
</protein>
<accession>A0A0F9RNJ6</accession>
<name>A0A0F9RNJ6_9ZZZZ</name>
<evidence type="ECO:0008006" key="2">
    <source>
        <dbReference type="Google" id="ProtNLM"/>
    </source>
</evidence>
<evidence type="ECO:0000313" key="1">
    <source>
        <dbReference type="EMBL" id="KKN58140.1"/>
    </source>
</evidence>
<reference evidence="1" key="1">
    <citation type="journal article" date="2015" name="Nature">
        <title>Complex archaea that bridge the gap between prokaryotes and eukaryotes.</title>
        <authorList>
            <person name="Spang A."/>
            <person name="Saw J.H."/>
            <person name="Jorgensen S.L."/>
            <person name="Zaremba-Niedzwiedzka K."/>
            <person name="Martijn J."/>
            <person name="Lind A.E."/>
            <person name="van Eijk R."/>
            <person name="Schleper C."/>
            <person name="Guy L."/>
            <person name="Ettema T.J."/>
        </authorList>
    </citation>
    <scope>NUCLEOTIDE SEQUENCE</scope>
</reference>
<gene>
    <name evidence="1" type="ORF">LCGC14_0554800</name>
</gene>
<dbReference type="EMBL" id="LAZR01000774">
    <property type="protein sequence ID" value="KKN58140.1"/>
    <property type="molecule type" value="Genomic_DNA"/>
</dbReference>
<sequence>MIGQTATASVKVDGDKLAEAMRRVTPFMADGNPPNLAGIYAESQGGVLQLTATDGFRMAHLTVPLPFPEGNWLMKAAGCKDFSQRHFNGSEVDVAVGEGTLKLGEVVVDLETTPYIDYPSAMPEDFDTEVIVDTKAWIKPLRQYKPEVVGVVYSAAGCRIFLQSREGETVACEPVPLQMFGGPDKKVAYHAERFRRALTSCGPTATIEVGDPTKATLLGAEDYWHMLMPVSGFPREVALTNGERESLKWAEEALEAIRKGEVPGLVLIGGGKLYLELGPGRTETEIRVLEPQLQEPVGDPPWPEE</sequence>
<dbReference type="AlphaFoldDB" id="A0A0F9RNJ6"/>
<dbReference type="Gene3D" id="3.10.150.10">
    <property type="entry name" value="DNA Polymerase III, subunit A, domain 2"/>
    <property type="match status" value="1"/>
</dbReference>
<organism evidence="1">
    <name type="scientific">marine sediment metagenome</name>
    <dbReference type="NCBI Taxonomy" id="412755"/>
    <lineage>
        <taxon>unclassified sequences</taxon>
        <taxon>metagenomes</taxon>
        <taxon>ecological metagenomes</taxon>
    </lineage>
</organism>
<dbReference type="Gene3D" id="3.70.10.10">
    <property type="match status" value="1"/>
</dbReference>
<proteinExistence type="predicted"/>
<dbReference type="SUPFAM" id="SSF55979">
    <property type="entry name" value="DNA clamp"/>
    <property type="match status" value="1"/>
</dbReference>
<comment type="caution">
    <text evidence="1">The sequence shown here is derived from an EMBL/GenBank/DDBJ whole genome shotgun (WGS) entry which is preliminary data.</text>
</comment>